<dbReference type="Proteomes" id="UP000025227">
    <property type="component" value="Unplaced"/>
</dbReference>
<protein>
    <submittedName>
        <fullName evidence="3">Secreted protein</fullName>
    </submittedName>
</protein>
<dbReference type="AlphaFoldDB" id="A0A7I4YD65"/>
<accession>A0A7I4YD65</accession>
<evidence type="ECO:0000313" key="2">
    <source>
        <dbReference type="Proteomes" id="UP000025227"/>
    </source>
</evidence>
<sequence length="88" mass="9634">MWRKTRTPPPPPPPSASQPASRLAAVAVLECCADDDGSSAQFMASADIATNGDAKCFRRRMPMTADFCQQSFHRTDIFRTEAPGRSFV</sequence>
<evidence type="ECO:0000256" key="1">
    <source>
        <dbReference type="SAM" id="MobiDB-lite"/>
    </source>
</evidence>
<feature type="compositionally biased region" description="Pro residues" evidence="1">
    <location>
        <begin position="7"/>
        <end position="16"/>
    </location>
</feature>
<name>A0A7I4YD65_HAECO</name>
<dbReference type="WBParaSite" id="HCON_00084590-00001">
    <property type="protein sequence ID" value="HCON_00084590-00001"/>
    <property type="gene ID" value="HCON_00084590"/>
</dbReference>
<evidence type="ECO:0000313" key="3">
    <source>
        <dbReference type="WBParaSite" id="HCON_00084590-00001"/>
    </source>
</evidence>
<keyword evidence="2" id="KW-1185">Reference proteome</keyword>
<feature type="region of interest" description="Disordered" evidence="1">
    <location>
        <begin position="1"/>
        <end position="20"/>
    </location>
</feature>
<proteinExistence type="predicted"/>
<organism evidence="2 3">
    <name type="scientific">Haemonchus contortus</name>
    <name type="common">Barber pole worm</name>
    <dbReference type="NCBI Taxonomy" id="6289"/>
    <lineage>
        <taxon>Eukaryota</taxon>
        <taxon>Metazoa</taxon>
        <taxon>Ecdysozoa</taxon>
        <taxon>Nematoda</taxon>
        <taxon>Chromadorea</taxon>
        <taxon>Rhabditida</taxon>
        <taxon>Rhabditina</taxon>
        <taxon>Rhabditomorpha</taxon>
        <taxon>Strongyloidea</taxon>
        <taxon>Trichostrongylidae</taxon>
        <taxon>Haemonchus</taxon>
    </lineage>
</organism>
<reference evidence="3" key="1">
    <citation type="submission" date="2020-12" db="UniProtKB">
        <authorList>
            <consortium name="WormBaseParasite"/>
        </authorList>
    </citation>
    <scope>IDENTIFICATION</scope>
    <source>
        <strain evidence="3">MHco3</strain>
    </source>
</reference>